<evidence type="ECO:0000256" key="4">
    <source>
        <dbReference type="ARBA" id="ARBA00023136"/>
    </source>
</evidence>
<evidence type="ECO:0000256" key="2">
    <source>
        <dbReference type="ARBA" id="ARBA00022692"/>
    </source>
</evidence>
<evidence type="ECO:0000313" key="6">
    <source>
        <dbReference type="EMBL" id="EKC74627.1"/>
    </source>
</evidence>
<dbReference type="EC" id="3.4.-.-" evidence="6"/>
<dbReference type="PANTHER" id="PTHR10806">
    <property type="entry name" value="SIGNAL PEPTIDASE COMPLEX CATALYTIC SUBUNIT SEC11"/>
    <property type="match status" value="1"/>
</dbReference>
<dbReference type="GO" id="GO:0006465">
    <property type="term" value="P:signal peptide processing"/>
    <property type="evidence" value="ECO:0007669"/>
    <property type="project" value="InterPro"/>
</dbReference>
<comment type="subcellular location">
    <subcellularLocation>
        <location evidence="1">Membrane</location>
    </subcellularLocation>
</comment>
<protein>
    <submittedName>
        <fullName evidence="6">Peptidase S26B, eukaryotic signal peptidase</fullName>
        <ecNumber evidence="6">3.4.-.-</ecNumber>
    </submittedName>
</protein>
<proteinExistence type="predicted"/>
<dbReference type="InterPro" id="IPR001733">
    <property type="entry name" value="Peptidase_S26B"/>
</dbReference>
<evidence type="ECO:0000256" key="3">
    <source>
        <dbReference type="ARBA" id="ARBA00022989"/>
    </source>
</evidence>
<dbReference type="InterPro" id="IPR036286">
    <property type="entry name" value="LexA/Signal_pep-like_sf"/>
</dbReference>
<dbReference type="CDD" id="cd06530">
    <property type="entry name" value="S26_SPase_I"/>
    <property type="match status" value="1"/>
</dbReference>
<organism evidence="6">
    <name type="scientific">human gut metagenome</name>
    <dbReference type="NCBI Taxonomy" id="408170"/>
    <lineage>
        <taxon>unclassified sequences</taxon>
        <taxon>metagenomes</taxon>
        <taxon>organismal metagenomes</taxon>
    </lineage>
</organism>
<keyword evidence="3 5" id="KW-1133">Transmembrane helix</keyword>
<dbReference type="GO" id="GO:0016020">
    <property type="term" value="C:membrane"/>
    <property type="evidence" value="ECO:0007669"/>
    <property type="project" value="UniProtKB-SubCell"/>
</dbReference>
<name>K1TNA5_9ZZZZ</name>
<dbReference type="SUPFAM" id="SSF51306">
    <property type="entry name" value="LexA/Signal peptidase"/>
    <property type="match status" value="1"/>
</dbReference>
<evidence type="ECO:0000256" key="5">
    <source>
        <dbReference type="SAM" id="Phobius"/>
    </source>
</evidence>
<comment type="caution">
    <text evidence="6">The sequence shown here is derived from an EMBL/GenBank/DDBJ whole genome shotgun (WGS) entry which is preliminary data.</text>
</comment>
<keyword evidence="2 5" id="KW-0812">Transmembrane</keyword>
<dbReference type="AlphaFoldDB" id="K1TNA5"/>
<keyword evidence="4 5" id="KW-0472">Membrane</keyword>
<sequence>MIIMQDTFVASSSVKLESKSSIFNKIKSIVHYSLKVFLNFLLTVLIIITSLFVISFADTKINEYSGRQVAPLIGAYVIVSPSMVPTIKVHDAILVARTNPKNLNVGDIITFKSTDSRYNGYTITHRINEINTTSDGKRIFITKGDNNVSTDSSPVLEENIYGKVILKFPKLGVVQQFVFTSVGFILVIFLPLILLVCYNLFKLYRLKKDKNKKVEIISAGDDIEII</sequence>
<evidence type="ECO:0000256" key="1">
    <source>
        <dbReference type="ARBA" id="ARBA00004370"/>
    </source>
</evidence>
<accession>K1TNA5</accession>
<dbReference type="EMBL" id="AJWZ01001172">
    <property type="protein sequence ID" value="EKC74627.1"/>
    <property type="molecule type" value="Genomic_DNA"/>
</dbReference>
<dbReference type="PANTHER" id="PTHR10806:SF6">
    <property type="entry name" value="SIGNAL PEPTIDASE COMPLEX CATALYTIC SUBUNIT SEC11"/>
    <property type="match status" value="1"/>
</dbReference>
<dbReference type="NCBIfam" id="TIGR02228">
    <property type="entry name" value="sigpep_I_arch"/>
    <property type="match status" value="1"/>
</dbReference>
<feature type="transmembrane region" description="Helical" evidence="5">
    <location>
        <begin position="36"/>
        <end position="57"/>
    </location>
</feature>
<feature type="transmembrane region" description="Helical" evidence="5">
    <location>
        <begin position="177"/>
        <end position="201"/>
    </location>
</feature>
<dbReference type="InterPro" id="IPR019533">
    <property type="entry name" value="Peptidase_S26"/>
</dbReference>
<keyword evidence="6" id="KW-0378">Hydrolase</keyword>
<gene>
    <name evidence="6" type="ORF">OBE_01792</name>
</gene>
<dbReference type="GO" id="GO:0004252">
    <property type="term" value="F:serine-type endopeptidase activity"/>
    <property type="evidence" value="ECO:0007669"/>
    <property type="project" value="InterPro"/>
</dbReference>
<dbReference type="Gene3D" id="2.10.109.10">
    <property type="entry name" value="Umud Fragment, subunit A"/>
    <property type="match status" value="1"/>
</dbReference>
<reference evidence="6" key="1">
    <citation type="journal article" date="2013" name="Environ. Microbiol.">
        <title>Microbiota from the distal guts of lean and obese adolescents exhibit partial functional redundancy besides clear differences in community structure.</title>
        <authorList>
            <person name="Ferrer M."/>
            <person name="Ruiz A."/>
            <person name="Lanza F."/>
            <person name="Haange S.B."/>
            <person name="Oberbach A."/>
            <person name="Till H."/>
            <person name="Bargiela R."/>
            <person name="Campoy C."/>
            <person name="Segura M.T."/>
            <person name="Richter M."/>
            <person name="von Bergen M."/>
            <person name="Seifert J."/>
            <person name="Suarez A."/>
        </authorList>
    </citation>
    <scope>NUCLEOTIDE SEQUENCE</scope>
</reference>